<protein>
    <submittedName>
        <fullName evidence="10">Probable 3-phenylpropionic acid transporter</fullName>
    </submittedName>
</protein>
<evidence type="ECO:0000256" key="5">
    <source>
        <dbReference type="ARBA" id="ARBA00022692"/>
    </source>
</evidence>
<dbReference type="AlphaFoldDB" id="A0A1W1EHB5"/>
<keyword evidence="3" id="KW-1003">Cell membrane</keyword>
<evidence type="ECO:0000256" key="8">
    <source>
        <dbReference type="SAM" id="Phobius"/>
    </source>
</evidence>
<dbReference type="InterPro" id="IPR024989">
    <property type="entry name" value="MFS_assoc_dom"/>
</dbReference>
<dbReference type="Gene3D" id="1.20.1250.20">
    <property type="entry name" value="MFS general substrate transporter like domains"/>
    <property type="match status" value="2"/>
</dbReference>
<comment type="subcellular location">
    <subcellularLocation>
        <location evidence="1">Cell inner membrane</location>
        <topology evidence="1">Multi-pass membrane protein</topology>
    </subcellularLocation>
</comment>
<dbReference type="GO" id="GO:0005886">
    <property type="term" value="C:plasma membrane"/>
    <property type="evidence" value="ECO:0007669"/>
    <property type="project" value="UniProtKB-SubCell"/>
</dbReference>
<feature type="transmembrane region" description="Helical" evidence="8">
    <location>
        <begin position="37"/>
        <end position="55"/>
    </location>
</feature>
<feature type="transmembrane region" description="Helical" evidence="8">
    <location>
        <begin position="124"/>
        <end position="144"/>
    </location>
</feature>
<evidence type="ECO:0000256" key="7">
    <source>
        <dbReference type="ARBA" id="ARBA00023136"/>
    </source>
</evidence>
<feature type="transmembrane region" description="Helical" evidence="8">
    <location>
        <begin position="227"/>
        <end position="244"/>
    </location>
</feature>
<dbReference type="EMBL" id="FRYL01000001">
    <property type="protein sequence ID" value="SHO80212.1"/>
    <property type="molecule type" value="Genomic_DNA"/>
</dbReference>
<dbReference type="Pfam" id="PF12832">
    <property type="entry name" value="MFS_1_like"/>
    <property type="match status" value="1"/>
</dbReference>
<keyword evidence="4" id="KW-0997">Cell inner membrane</keyword>
<feature type="transmembrane region" description="Helical" evidence="8">
    <location>
        <begin position="64"/>
        <end position="84"/>
    </location>
</feature>
<gene>
    <name evidence="10" type="ORF">MNB_SV-15-1466</name>
</gene>
<evidence type="ECO:0000256" key="1">
    <source>
        <dbReference type="ARBA" id="ARBA00004429"/>
    </source>
</evidence>
<dbReference type="GO" id="GO:0030395">
    <property type="term" value="F:lactose binding"/>
    <property type="evidence" value="ECO:0007669"/>
    <property type="project" value="TreeGrafter"/>
</dbReference>
<dbReference type="SUPFAM" id="SSF103473">
    <property type="entry name" value="MFS general substrate transporter"/>
    <property type="match status" value="1"/>
</dbReference>
<dbReference type="GO" id="GO:0015528">
    <property type="term" value="F:lactose:proton symporter activity"/>
    <property type="evidence" value="ECO:0007669"/>
    <property type="project" value="TreeGrafter"/>
</dbReference>
<accession>A0A1W1EHB5</accession>
<keyword evidence="7 8" id="KW-0472">Membrane</keyword>
<feature type="transmembrane region" description="Helical" evidence="8">
    <location>
        <begin position="316"/>
        <end position="334"/>
    </location>
</feature>
<feature type="transmembrane region" description="Helical" evidence="8">
    <location>
        <begin position="7"/>
        <end position="25"/>
    </location>
</feature>
<feature type="domain" description="Major facilitator superfamily associated" evidence="9">
    <location>
        <begin position="5"/>
        <end position="338"/>
    </location>
</feature>
<evidence type="ECO:0000256" key="2">
    <source>
        <dbReference type="ARBA" id="ARBA00022448"/>
    </source>
</evidence>
<feature type="transmembrane region" description="Helical" evidence="8">
    <location>
        <begin position="150"/>
        <end position="169"/>
    </location>
</feature>
<organism evidence="10">
    <name type="scientific">hydrothermal vent metagenome</name>
    <dbReference type="NCBI Taxonomy" id="652676"/>
    <lineage>
        <taxon>unclassified sequences</taxon>
        <taxon>metagenomes</taxon>
        <taxon>ecological metagenomes</taxon>
    </lineage>
</organism>
<evidence type="ECO:0000313" key="10">
    <source>
        <dbReference type="EMBL" id="SHO80212.1"/>
    </source>
</evidence>
<feature type="transmembrane region" description="Helical" evidence="8">
    <location>
        <begin position="340"/>
        <end position="358"/>
    </location>
</feature>
<feature type="transmembrane region" description="Helical" evidence="8">
    <location>
        <begin position="194"/>
        <end position="215"/>
    </location>
</feature>
<evidence type="ECO:0000256" key="3">
    <source>
        <dbReference type="ARBA" id="ARBA00022475"/>
    </source>
</evidence>
<evidence type="ECO:0000256" key="4">
    <source>
        <dbReference type="ARBA" id="ARBA00022519"/>
    </source>
</evidence>
<dbReference type="PANTHER" id="PTHR23522">
    <property type="entry name" value="BLL5896 PROTEIN"/>
    <property type="match status" value="1"/>
</dbReference>
<dbReference type="InterPro" id="IPR036259">
    <property type="entry name" value="MFS_trans_sf"/>
</dbReference>
<evidence type="ECO:0000256" key="6">
    <source>
        <dbReference type="ARBA" id="ARBA00022989"/>
    </source>
</evidence>
<feature type="transmembrane region" description="Helical" evidence="8">
    <location>
        <begin position="256"/>
        <end position="274"/>
    </location>
</feature>
<evidence type="ECO:0000259" key="9">
    <source>
        <dbReference type="Pfam" id="PF12832"/>
    </source>
</evidence>
<keyword evidence="5 8" id="KW-0812">Transmembrane</keyword>
<reference evidence="10" key="1">
    <citation type="submission" date="2016-10" db="EMBL/GenBank/DDBJ databases">
        <authorList>
            <person name="de Groot N.N."/>
        </authorList>
    </citation>
    <scope>NUCLEOTIDE SEQUENCE</scope>
</reference>
<proteinExistence type="predicted"/>
<feature type="transmembrane region" description="Helical" evidence="8">
    <location>
        <begin position="286"/>
        <end position="304"/>
    </location>
</feature>
<feature type="transmembrane region" description="Helical" evidence="8">
    <location>
        <begin position="90"/>
        <end position="112"/>
    </location>
</feature>
<name>A0A1W1EHB5_9ZZZZ</name>
<dbReference type="PANTHER" id="PTHR23522:SF10">
    <property type="entry name" value="3-PHENYLPROPIONIC ACID TRANSPORTER-RELATED"/>
    <property type="match status" value="1"/>
</dbReference>
<keyword evidence="2" id="KW-0813">Transport</keyword>
<sequence length="367" mass="42222">MIYALGLFYLFYFALVGVYIIFMPHTLLGFGYSEMEVGVIFAGAPFMRFLLPFIFKKYITLTHNVFKISLFITFVGTLLIFAFVDNFWLYLLANLIFGGSMGVALPFIESVALSFLSKDRYGKVRLYGSIGFMLISLWLGKMLIGFKYEIFFYLSSMAFLTMIMGYIVASYDKNSSIKESIADNQNFSLWKYKYLWLSLFLMQVAFGGFYNFFTIYQSSNGVSRETISWMWSFGVMAEIFMLYFQGALLRKNLLNLLKFATLVTSIRWFILYLYPTSIILTFASQSLHAISFALYHSVAITYIFMLYTQKRLAQQFFLGISFGLGGSVGAIFAGEIYGEYLFLIEGIITIIAFLVLFLHTNRVKNIK</sequence>
<keyword evidence="6 8" id="KW-1133">Transmembrane helix</keyword>